<feature type="compositionally biased region" description="Basic and acidic residues" evidence="1">
    <location>
        <begin position="1954"/>
        <end position="1969"/>
    </location>
</feature>
<evidence type="ECO:0000313" key="4">
    <source>
        <dbReference type="Proteomes" id="UP001279734"/>
    </source>
</evidence>
<dbReference type="EMBL" id="BSYO01000035">
    <property type="protein sequence ID" value="GMH28906.1"/>
    <property type="molecule type" value="Genomic_DNA"/>
</dbReference>
<feature type="region of interest" description="Disordered" evidence="1">
    <location>
        <begin position="2110"/>
        <end position="2167"/>
    </location>
</feature>
<protein>
    <recommendedName>
        <fullName evidence="2">Agenet domain-containing protein</fullName>
    </recommendedName>
</protein>
<keyword evidence="4" id="KW-1185">Reference proteome</keyword>
<dbReference type="InterPro" id="IPR014002">
    <property type="entry name" value="Agenet_dom_plant"/>
</dbReference>
<gene>
    <name evidence="3" type="ORF">Nepgr_030749</name>
</gene>
<feature type="compositionally biased region" description="Basic and acidic residues" evidence="1">
    <location>
        <begin position="880"/>
        <end position="897"/>
    </location>
</feature>
<dbReference type="Proteomes" id="UP001279734">
    <property type="component" value="Unassembled WGS sequence"/>
</dbReference>
<sequence>MSVKSGKLFSHLSGLWQEFKYARVMLCRSVCMEQKLPTGHGLVWRAGPNVHPSMIGQCRWRDILMDYDDNDTQCHNLQLAGEGRSKSSVLKPFDFPKFDFDDSLPANLRLDSLVETEVFLGIQSQEGNRWIEDFSRVSNGIEFSSSAAEACLISRRNNVWFEASSSESVEMLLKSVGQEEMISGETVAKDSNNIDELGYWTKQMETNHQQDDRKDEYVTDSNDFIPRDQGLKNFPVLYMERVMPQIVGTSQFQENMASIHETSSHMGPNAVTDGLNTSIAKGNLFVESEYADNNGVEAKVSINGANFCADEPSDCKTGENSYDPVRLVDTFNYIASNLSPSETHQQVNDLSLESADGLIGLSCDETEQNSSSREAQTGIQIVEQNIDEASIHTGENSLCFVSNVQSAKPGNAVECSSDSVKEASGIPYGESQLQGLQGSDKDVSFTTVEQLGKVEVELLPVSTEINNSFRGSQHEGYFVDGLLQCPAEMGSVNTAYCATHEAEMDCVTQQVHRQEIDQFEDMPEVCYKNNVANPVNTSGSSLILGEEAQLSISKSDSTSNCPVGESSNLAVISSPARLITEQTETEKVKDLCASSRANVPLHPGESVYFSTSDFGGMGHTFEEKVAVVQVNTLESEQDVSVVKEVQQCSVKLPPEMRNTDSENVGTLIIDQSLRSPVAARRASDGEVSVNGKGLEHEMATKTESGKSSNLAVMNEHREEEHKQPSGMSLPIIVKGDGTAMEISTDSSLSSLNRCAQLAIETCNSACEVKVGVALDAAGDLVSDNAGKSALVIEPCNATSRREPIAAEAKYSFEPCSKELDAPPNPLQKISNEGGSAGAVHAGSHEKAIMKSDNENAHVRPSDSHRAACDSPTIISLGDLSHNDRGEQGDGRGSEVNKKFVKNVQSISEALKGKDASGDGSSFTFKLHSLPDILEKENGGSPSPYPIVEMSKSSLVEEGSTTSSLGNMASYKSPRGSDSEMTSGTAGCKVRRASHKGPSKGKTKKVNHVKESTFEKSSGKEDESSNVSLYPFGIIPRVEFAKLQPYRSIEQNNTKISGFVTLPNLPDLNSSTLNNSVRSSSVFEQPFTDMQQIQLRAQIFVYGSLIQGTAPDEPCMVSAFGPSDGGRSVWEPVWRAAVESVCRRKSHSSVDESPLQSHSGTRAHDIVGKQGSQQTRLFTPPFDQPIGIQRGPIMDCKQAASALYPCQTTTGNSAVNTTWPPLGLFPGSWLATPQTSASNASACFSTTSITESVKLTQANDSSGPSPSGMKLVTSSPLVHTGVSTTMFVRSSPLPYTVKGMMSPEQHSTDSNPRKRKKVPASYDLGQLSLLSQVEAEPVVVPLMTETSPRVAVTTPGFLASKIVMSRSAGTVFPIYSVDRLKKSDVDSGKTVTCSEEILSKVAEVNLQAEDAAALAAAAVGHSQGVWSQLVKLRDSGLTSEAEAKLASAAVAIAAAASVAKAAAAAAKIASNAGLQAKLMADEAFLSRISDSAHGEISFKDGHNIGRDTSASILKGDDGTNESNSVLVAAQEAAKRRMEAALAASKQAENLDALVKAAELAAEAVSQAGQIVAMGDSWPLGELIEAGSEGYWKLPQFSSELAVKLNSNNKEQTIADNAEGGADISVKVSRNQMPDGRGQLAMNHRKKLLPKERSDGETVIPALKQDLGRHKSHMAVEMAKSDEMASELEPRSRIGSFQDEDDEVVDGLHENTIMEGCLVEVFKDGDGFKLGWFSARVLTLKDGKAYVSYDDILSEEGSGNLKEWVSLEGEGDKAPRIRNAYPLIGLHLQGTRKRHREVMGEYAWSVGDRVDALIKDCWCEGVVIEKNEKEDMTFTLHFPACGETSVVRAWNLRPSCIWNGGKWIVWSPLGKHSLSYQGDTPQEKRQKKGNRDVSCDLGKPEDPKLLALSASEKVFNVGRNTREESKLNAPRTLRTGLQKERSRVIFGVPRPGRKAKFVDVSKHYPPDRSSKNNETNDSAKFAKYLMPQKTVSPRLRNASKSDSKEKQPVKSKAKVPSIRKPHGVSSRIVPRRDNLVTTLVARLDDCQVKDNETFNTEDAAEGPSCSFTHRVDGSLKKISSSSKFKWLSSRKAPSSEGKLTKIKEEKVYNVNPSNSVPEAVEPSRRSKRRIQPTHRLLEGLQSSSIASKNPSISQEKGHSSSRNSSSKAK</sequence>
<feature type="region of interest" description="Disordered" evidence="1">
    <location>
        <begin position="1873"/>
        <end position="1898"/>
    </location>
</feature>
<name>A0AAD3Y6V8_NEPGR</name>
<feature type="compositionally biased region" description="Basic residues" evidence="1">
    <location>
        <begin position="2007"/>
        <end position="2020"/>
    </location>
</feature>
<feature type="compositionally biased region" description="Low complexity" evidence="1">
    <location>
        <begin position="2140"/>
        <end position="2151"/>
    </location>
</feature>
<feature type="compositionally biased region" description="Basic and acidic residues" evidence="1">
    <location>
        <begin position="1997"/>
        <end position="2006"/>
    </location>
</feature>
<feature type="region of interest" description="Disordered" evidence="1">
    <location>
        <begin position="1297"/>
        <end position="1316"/>
    </location>
</feature>
<dbReference type="InterPro" id="IPR008395">
    <property type="entry name" value="Agenet-like_dom"/>
</dbReference>
<feature type="domain" description="Agenet" evidence="2">
    <location>
        <begin position="1709"/>
        <end position="1773"/>
    </location>
</feature>
<proteinExistence type="predicted"/>
<feature type="compositionally biased region" description="Basic and acidic residues" evidence="1">
    <location>
        <begin position="1007"/>
        <end position="1022"/>
    </location>
</feature>
<accession>A0AAD3Y6V8</accession>
<feature type="compositionally biased region" description="Polar residues" evidence="1">
    <location>
        <begin position="956"/>
        <end position="966"/>
    </location>
</feature>
<reference evidence="3" key="1">
    <citation type="submission" date="2023-05" db="EMBL/GenBank/DDBJ databases">
        <title>Nepenthes gracilis genome sequencing.</title>
        <authorList>
            <person name="Fukushima K."/>
        </authorList>
    </citation>
    <scope>NUCLEOTIDE SEQUENCE</scope>
    <source>
        <strain evidence="3">SING2019-196</strain>
    </source>
</reference>
<organism evidence="3 4">
    <name type="scientific">Nepenthes gracilis</name>
    <name type="common">Slender pitcher plant</name>
    <dbReference type="NCBI Taxonomy" id="150966"/>
    <lineage>
        <taxon>Eukaryota</taxon>
        <taxon>Viridiplantae</taxon>
        <taxon>Streptophyta</taxon>
        <taxon>Embryophyta</taxon>
        <taxon>Tracheophyta</taxon>
        <taxon>Spermatophyta</taxon>
        <taxon>Magnoliopsida</taxon>
        <taxon>eudicotyledons</taxon>
        <taxon>Gunneridae</taxon>
        <taxon>Pentapetalae</taxon>
        <taxon>Caryophyllales</taxon>
        <taxon>Nepenthaceae</taxon>
        <taxon>Nepenthes</taxon>
    </lineage>
</organism>
<feature type="compositionally biased region" description="Basic residues" evidence="1">
    <location>
        <begin position="988"/>
        <end position="1006"/>
    </location>
</feature>
<feature type="compositionally biased region" description="Basic and acidic residues" evidence="1">
    <location>
        <begin position="853"/>
        <end position="867"/>
    </location>
</feature>
<evidence type="ECO:0000313" key="3">
    <source>
        <dbReference type="EMBL" id="GMH28906.1"/>
    </source>
</evidence>
<evidence type="ECO:0000256" key="1">
    <source>
        <dbReference type="SAM" id="MobiDB-lite"/>
    </source>
</evidence>
<feature type="region of interest" description="Disordered" evidence="1">
    <location>
        <begin position="956"/>
        <end position="1024"/>
    </location>
</feature>
<dbReference type="SMART" id="SM00743">
    <property type="entry name" value="Agenet"/>
    <property type="match status" value="2"/>
</dbReference>
<dbReference type="Pfam" id="PF05641">
    <property type="entry name" value="Agenet"/>
    <property type="match status" value="1"/>
</dbReference>
<dbReference type="PANTHER" id="PTHR48429">
    <property type="entry name" value="AGENET DOMAIN-CONTAINING PROTEIN"/>
    <property type="match status" value="1"/>
</dbReference>
<feature type="region of interest" description="Disordered" evidence="1">
    <location>
        <begin position="853"/>
        <end position="897"/>
    </location>
</feature>
<feature type="domain" description="Agenet" evidence="2">
    <location>
        <begin position="1800"/>
        <end position="1858"/>
    </location>
</feature>
<dbReference type="PANTHER" id="PTHR48429:SF1">
    <property type="entry name" value="AGENET DOMAIN-CONTAINING PROTEIN"/>
    <property type="match status" value="1"/>
</dbReference>
<feature type="region of interest" description="Disordered" evidence="1">
    <location>
        <begin position="1919"/>
        <end position="2024"/>
    </location>
</feature>
<dbReference type="CDD" id="cd20405">
    <property type="entry name" value="Tudor_Agenet_AtDUF_rpt1_3"/>
    <property type="match status" value="1"/>
</dbReference>
<comment type="caution">
    <text evidence="3">The sequence shown here is derived from an EMBL/GenBank/DDBJ whole genome shotgun (WGS) entry which is preliminary data.</text>
</comment>
<dbReference type="InterPro" id="IPR055274">
    <property type="entry name" value="SWO1"/>
</dbReference>
<evidence type="ECO:0000259" key="2">
    <source>
        <dbReference type="SMART" id="SM00743"/>
    </source>
</evidence>
<feature type="compositionally biased region" description="Low complexity" evidence="1">
    <location>
        <begin position="2158"/>
        <end position="2167"/>
    </location>
</feature>
<feature type="compositionally biased region" description="Basic and acidic residues" evidence="1">
    <location>
        <begin position="1879"/>
        <end position="1898"/>
    </location>
</feature>